<evidence type="ECO:0000256" key="3">
    <source>
        <dbReference type="ARBA" id="ARBA00022679"/>
    </source>
</evidence>
<proteinExistence type="inferred from homology"/>
<dbReference type="Pfam" id="PF08241">
    <property type="entry name" value="Methyltransf_11"/>
    <property type="match status" value="1"/>
</dbReference>
<dbReference type="InterPro" id="IPR051052">
    <property type="entry name" value="Diverse_substrate_MTase"/>
</dbReference>
<reference evidence="5" key="1">
    <citation type="submission" date="2020-10" db="EMBL/GenBank/DDBJ databases">
        <authorList>
            <person name="Castelo-Branco R."/>
            <person name="Eusebio N."/>
            <person name="Adriana R."/>
            <person name="Vieira A."/>
            <person name="Brugerolle De Fraissinette N."/>
            <person name="Rezende De Castro R."/>
            <person name="Schneider M.P."/>
            <person name="Vasconcelos V."/>
            <person name="Leao P.N."/>
        </authorList>
    </citation>
    <scope>NUCLEOTIDE SEQUENCE</scope>
    <source>
        <strain evidence="5">LEGE 11480</strain>
    </source>
</reference>
<gene>
    <name evidence="5" type="ORF">IQ266_26565</name>
</gene>
<evidence type="ECO:0000313" key="6">
    <source>
        <dbReference type="Proteomes" id="UP000625316"/>
    </source>
</evidence>
<dbReference type="PANTHER" id="PTHR44942:SF4">
    <property type="entry name" value="METHYLTRANSFERASE TYPE 11 DOMAIN-CONTAINING PROTEIN"/>
    <property type="match status" value="1"/>
</dbReference>
<dbReference type="InterPro" id="IPR013216">
    <property type="entry name" value="Methyltransf_11"/>
</dbReference>
<dbReference type="SUPFAM" id="SSF53335">
    <property type="entry name" value="S-adenosyl-L-methionine-dependent methyltransferases"/>
    <property type="match status" value="1"/>
</dbReference>
<feature type="domain" description="Methyltransferase type 11" evidence="4">
    <location>
        <begin position="49"/>
        <end position="136"/>
    </location>
</feature>
<evidence type="ECO:0000259" key="4">
    <source>
        <dbReference type="Pfam" id="PF08241"/>
    </source>
</evidence>
<dbReference type="Gene3D" id="3.40.50.150">
    <property type="entry name" value="Vaccinia Virus protein VP39"/>
    <property type="match status" value="1"/>
</dbReference>
<dbReference type="AlphaFoldDB" id="A0A928Z554"/>
<dbReference type="EMBL" id="JADEXQ010000175">
    <property type="protein sequence ID" value="MBE9033301.1"/>
    <property type="molecule type" value="Genomic_DNA"/>
</dbReference>
<dbReference type="CDD" id="cd02440">
    <property type="entry name" value="AdoMet_MTases"/>
    <property type="match status" value="1"/>
</dbReference>
<keyword evidence="2 5" id="KW-0489">Methyltransferase</keyword>
<dbReference type="InterPro" id="IPR029063">
    <property type="entry name" value="SAM-dependent_MTases_sf"/>
</dbReference>
<evidence type="ECO:0000256" key="1">
    <source>
        <dbReference type="ARBA" id="ARBA00008361"/>
    </source>
</evidence>
<organism evidence="5 6">
    <name type="scientific">Romeriopsis navalis LEGE 11480</name>
    <dbReference type="NCBI Taxonomy" id="2777977"/>
    <lineage>
        <taxon>Bacteria</taxon>
        <taxon>Bacillati</taxon>
        <taxon>Cyanobacteriota</taxon>
        <taxon>Cyanophyceae</taxon>
        <taxon>Leptolyngbyales</taxon>
        <taxon>Leptolyngbyaceae</taxon>
        <taxon>Romeriopsis</taxon>
        <taxon>Romeriopsis navalis</taxon>
    </lineage>
</organism>
<keyword evidence="6" id="KW-1185">Reference proteome</keyword>
<sequence length="253" mass="28184">MQNDTPLYQLDPTNRFTHRTQDYDAYRPTYPSAAIDAILEDITPQTVADIGAGTGISSRLLADRNLKVWAVEPNAAMRATGSKQPNITAWEGTAEQTGLADNSMDLVTSFQAFHWFKHNDALPELQRILKPNGRLAVVWNNRDRTDEFTKRYGQVLQSVSSKPVGLGRLSDATPIRQTNPYFTNLREISIPHQQALTLEALIGLANSRSYTPQQGAAKDLLHHRLAELHRAFANNAGIAYLQYQANIFLADPA</sequence>
<dbReference type="RefSeq" id="WP_264328111.1">
    <property type="nucleotide sequence ID" value="NZ_JADEXQ010000175.1"/>
</dbReference>
<protein>
    <submittedName>
        <fullName evidence="5">Class I SAM-dependent methyltransferase</fullName>
    </submittedName>
</protein>
<comment type="similarity">
    <text evidence="1">Belongs to the methyltransferase superfamily.</text>
</comment>
<comment type="caution">
    <text evidence="5">The sequence shown here is derived from an EMBL/GenBank/DDBJ whole genome shotgun (WGS) entry which is preliminary data.</text>
</comment>
<evidence type="ECO:0000256" key="2">
    <source>
        <dbReference type="ARBA" id="ARBA00022603"/>
    </source>
</evidence>
<dbReference type="PANTHER" id="PTHR44942">
    <property type="entry name" value="METHYLTRANSF_11 DOMAIN-CONTAINING PROTEIN"/>
    <property type="match status" value="1"/>
</dbReference>
<dbReference type="GO" id="GO:0008757">
    <property type="term" value="F:S-adenosylmethionine-dependent methyltransferase activity"/>
    <property type="evidence" value="ECO:0007669"/>
    <property type="project" value="InterPro"/>
</dbReference>
<accession>A0A928Z554</accession>
<dbReference type="GO" id="GO:0032259">
    <property type="term" value="P:methylation"/>
    <property type="evidence" value="ECO:0007669"/>
    <property type="project" value="UniProtKB-KW"/>
</dbReference>
<evidence type="ECO:0000313" key="5">
    <source>
        <dbReference type="EMBL" id="MBE9033301.1"/>
    </source>
</evidence>
<dbReference type="Proteomes" id="UP000625316">
    <property type="component" value="Unassembled WGS sequence"/>
</dbReference>
<name>A0A928Z554_9CYAN</name>
<keyword evidence="3" id="KW-0808">Transferase</keyword>